<feature type="transmembrane region" description="Helical" evidence="1">
    <location>
        <begin position="86"/>
        <end position="103"/>
    </location>
</feature>
<dbReference type="Proteomes" id="UP001595817">
    <property type="component" value="Unassembled WGS sequence"/>
</dbReference>
<dbReference type="EMBL" id="JBHSEC010000014">
    <property type="protein sequence ID" value="MFC4410484.1"/>
    <property type="molecule type" value="Genomic_DNA"/>
</dbReference>
<evidence type="ECO:0000313" key="2">
    <source>
        <dbReference type="EMBL" id="MFC4410484.1"/>
    </source>
</evidence>
<keyword evidence="1" id="KW-0812">Transmembrane</keyword>
<proteinExistence type="predicted"/>
<comment type="caution">
    <text evidence="2">The sequence shown here is derived from an EMBL/GenBank/DDBJ whole genome shotgun (WGS) entry which is preliminary data.</text>
</comment>
<keyword evidence="1" id="KW-1133">Transmembrane helix</keyword>
<gene>
    <name evidence="2" type="ORF">ACFOZY_08610</name>
</gene>
<sequence length="319" mass="36857">MKPAFQQIFWGFIIVYFEIHFLVIDLLADPIGYFLIYKGLKILTDQFTKYKSVKMVSLLLIFISVPDVFINNTRMEEIQPAIFADYYLFALSVGNLLLIFFIFKIMLDIALSVGNEPLLKRIQIIFLLYMISSISTLLIQPFLWGFAAVLLIGISIATGIFTFIMHIIFLIQLWKFRNIESYKPKTINTITFTSLLIFLVLIIGGGSYYLTLIKTRPTAEDFNRFIEDRYGVVCMDEYCSSLELTKNTNEDRQKILMFSNGSSGESESRLYRNYRYFSDDPNLNYVLKIHIVGKLGEFEVLEEHSNIFHLLAVSGEGES</sequence>
<accession>A0ABV8X612</accession>
<feature type="transmembrane region" description="Helical" evidence="1">
    <location>
        <begin position="56"/>
        <end position="74"/>
    </location>
</feature>
<feature type="transmembrane region" description="Helical" evidence="1">
    <location>
        <begin position="186"/>
        <end position="210"/>
    </location>
</feature>
<name>A0ABV8X612_9LACT</name>
<evidence type="ECO:0000313" key="3">
    <source>
        <dbReference type="Proteomes" id="UP001595817"/>
    </source>
</evidence>
<feature type="transmembrane region" description="Helical" evidence="1">
    <location>
        <begin position="12"/>
        <end position="36"/>
    </location>
</feature>
<feature type="transmembrane region" description="Helical" evidence="1">
    <location>
        <begin position="149"/>
        <end position="174"/>
    </location>
</feature>
<feature type="transmembrane region" description="Helical" evidence="1">
    <location>
        <begin position="124"/>
        <end position="143"/>
    </location>
</feature>
<keyword evidence="3" id="KW-1185">Reference proteome</keyword>
<organism evidence="2 3">
    <name type="scientific">Chungangia koreensis</name>
    <dbReference type="NCBI Taxonomy" id="752657"/>
    <lineage>
        <taxon>Bacteria</taxon>
        <taxon>Bacillati</taxon>
        <taxon>Bacillota</taxon>
        <taxon>Bacilli</taxon>
        <taxon>Lactobacillales</taxon>
        <taxon>Chungangia</taxon>
    </lineage>
</organism>
<evidence type="ECO:0000256" key="1">
    <source>
        <dbReference type="SAM" id="Phobius"/>
    </source>
</evidence>
<dbReference type="RefSeq" id="WP_378154370.1">
    <property type="nucleotide sequence ID" value="NZ_JBHSEC010000014.1"/>
</dbReference>
<keyword evidence="1" id="KW-0472">Membrane</keyword>
<protein>
    <submittedName>
        <fullName evidence="2">Uncharacterized protein</fullName>
    </submittedName>
</protein>
<reference evidence="3" key="1">
    <citation type="journal article" date="2019" name="Int. J. Syst. Evol. Microbiol.">
        <title>The Global Catalogue of Microorganisms (GCM) 10K type strain sequencing project: providing services to taxonomists for standard genome sequencing and annotation.</title>
        <authorList>
            <consortium name="The Broad Institute Genomics Platform"/>
            <consortium name="The Broad Institute Genome Sequencing Center for Infectious Disease"/>
            <person name="Wu L."/>
            <person name="Ma J."/>
        </authorList>
    </citation>
    <scope>NUCLEOTIDE SEQUENCE [LARGE SCALE GENOMIC DNA]</scope>
    <source>
        <strain evidence="3">CCUG 59778</strain>
    </source>
</reference>